<dbReference type="EC" id="2.8.1.-" evidence="16"/>
<dbReference type="PATRIC" id="fig|1420013.3.peg.2866"/>
<dbReference type="InterPro" id="IPR014729">
    <property type="entry name" value="Rossmann-like_a/b/a_fold"/>
</dbReference>
<dbReference type="SUPFAM" id="SSF52402">
    <property type="entry name" value="Adenine nucleotide alpha hydrolases-like"/>
    <property type="match status" value="1"/>
</dbReference>
<comment type="function">
    <text evidence="15 16">Catalyzes the ATP-dependent 2-thiolation of cytidine in position 32 of tRNA, to form 2-thiocytidine (s(2)C32). The sulfur atoms are provided by the cysteine/cysteine desulfurase (IscS) system.</text>
</comment>
<keyword evidence="2 16" id="KW-0004">4Fe-4S</keyword>
<reference evidence="18 19" key="1">
    <citation type="journal article" date="2014" name="Proc. Natl. Acad. Sci. U.S.A.">
        <title>Molecular dissection of the evolution of carbapenem-resistant multilocus sequence type 258 Klebsiella pneumoniae.</title>
        <authorList>
            <person name="Deleo F.R."/>
            <person name="Chen L."/>
            <person name="Porcella S.F."/>
            <person name="Martens C.A."/>
            <person name="Kobayashi S.D."/>
            <person name="Porter A.R."/>
            <person name="Chavda K.D."/>
            <person name="Jacobs M.R."/>
            <person name="Mathema B."/>
            <person name="Olsen R.J."/>
            <person name="Bonomo R.A."/>
            <person name="Musser J.M."/>
            <person name="Kreiswirth B.N."/>
        </authorList>
    </citation>
    <scope>NUCLEOTIDE SEQUENCE [LARGE SCALE GENOMIC DNA]</scope>
    <source>
        <strain evidence="18">30684/NJST258_2</strain>
    </source>
</reference>
<accession>W8UL70</accession>
<protein>
    <recommendedName>
        <fullName evidence="16">tRNA-cytidine(32) 2-sulfurtransferase</fullName>
        <ecNumber evidence="16">2.8.1.-</ecNumber>
    </recommendedName>
    <alternativeName>
        <fullName evidence="16">Two-thiocytidine biosynthesis protein A</fullName>
    </alternativeName>
    <alternativeName>
        <fullName evidence="16">tRNA 2-thiocytidine biosynthesis protein TtcA</fullName>
    </alternativeName>
</protein>
<keyword evidence="4 16" id="KW-0820">tRNA-binding</keyword>
<evidence type="ECO:0000256" key="1">
    <source>
        <dbReference type="ARBA" id="ARBA00005217"/>
    </source>
</evidence>
<evidence type="ECO:0000256" key="4">
    <source>
        <dbReference type="ARBA" id="ARBA00022555"/>
    </source>
</evidence>
<dbReference type="InterPro" id="IPR011063">
    <property type="entry name" value="TilS/TtcA_N"/>
</dbReference>
<keyword evidence="8 16" id="KW-0547">Nucleotide-binding</keyword>
<dbReference type="Gene3D" id="3.40.50.620">
    <property type="entry name" value="HUPs"/>
    <property type="match status" value="1"/>
</dbReference>
<dbReference type="InterPro" id="IPR012089">
    <property type="entry name" value="tRNA_Cyd_32_2_STrfase"/>
</dbReference>
<evidence type="ECO:0000256" key="13">
    <source>
        <dbReference type="ARBA" id="ARBA00023014"/>
    </source>
</evidence>
<name>W8UL70_KLEPN</name>
<feature type="binding site" evidence="16">
    <location>
        <position position="299"/>
    </location>
    <ligand>
        <name>[4Fe-4S] cluster</name>
        <dbReference type="ChEBI" id="CHEBI:49883"/>
    </ligand>
</feature>
<dbReference type="Proteomes" id="UP000019586">
    <property type="component" value="Chromosome"/>
</dbReference>
<dbReference type="GO" id="GO:0000049">
    <property type="term" value="F:tRNA binding"/>
    <property type="evidence" value="ECO:0007669"/>
    <property type="project" value="UniProtKB-KW"/>
</dbReference>
<sequence length="397" mass="45126">MLGTGGPLTPQPAARRAFYFRISRPRLAARCRKCRKDADIPPLNPYHTRHGCLSNLNNCYAPAPRCSAAGRMRALLMPHYELSHYYMLQNQEISKKEKYNIDKLQKRLRRNVGEAIADFNMIEEGDRIMVCLSGGKDSYTMLEILRNLQKSAPISFSLVAVNLDQKQPGFPEHILPAYLEQLGVEYKIVEENTYGIVKEKIPEGKTTCSLCSRLRRGILYRTATELGATKIALGHHRDDILQTLFLNMFYGGKMKGMPPKLMSDDGKHIVIRPLAYCREKDIERFSQAKGFPIIPCNLCGSQPNLQRQVIADMLRDWDKRYPGRIETMFSAMQNVVPSHLSDVNLFDFKGITHGSEVVDGGDLAFDREDIPLQPAGWQPEEEDARLDELRLNVVEVK</sequence>
<dbReference type="GO" id="GO:0000287">
    <property type="term" value="F:magnesium ion binding"/>
    <property type="evidence" value="ECO:0007669"/>
    <property type="project" value="UniProtKB-UniRule"/>
</dbReference>
<evidence type="ECO:0000256" key="14">
    <source>
        <dbReference type="ARBA" id="ARBA00051992"/>
    </source>
</evidence>
<comment type="catalytic activity">
    <reaction evidence="14">
        <text>cytidine(32) in tRNA + S-sulfanyl-L-cysteinyl-[cysteine desulfurase] + AH2 + ATP = 2-thiocytidine(32) in tRNA + L-cysteinyl-[cysteine desulfurase] + A + AMP + diphosphate + H(+)</text>
        <dbReference type="Rhea" id="RHEA:57048"/>
        <dbReference type="Rhea" id="RHEA-COMP:10288"/>
        <dbReference type="Rhea" id="RHEA-COMP:12157"/>
        <dbReference type="Rhea" id="RHEA-COMP:12158"/>
        <dbReference type="Rhea" id="RHEA-COMP:14821"/>
        <dbReference type="ChEBI" id="CHEBI:13193"/>
        <dbReference type="ChEBI" id="CHEBI:15378"/>
        <dbReference type="ChEBI" id="CHEBI:17499"/>
        <dbReference type="ChEBI" id="CHEBI:29950"/>
        <dbReference type="ChEBI" id="CHEBI:30616"/>
        <dbReference type="ChEBI" id="CHEBI:33019"/>
        <dbReference type="ChEBI" id="CHEBI:61963"/>
        <dbReference type="ChEBI" id="CHEBI:82748"/>
        <dbReference type="ChEBI" id="CHEBI:141453"/>
        <dbReference type="ChEBI" id="CHEBI:456215"/>
    </reaction>
    <physiologicalReaction direction="left-to-right" evidence="14">
        <dbReference type="Rhea" id="RHEA:57049"/>
    </physiologicalReaction>
</comment>
<dbReference type="KEGG" id="kps:KPNJ2_03050"/>
<dbReference type="EMBL" id="CP006918">
    <property type="protein sequence ID" value="AHM79830.1"/>
    <property type="molecule type" value="Genomic_DNA"/>
</dbReference>
<dbReference type="GO" id="GO:0034227">
    <property type="term" value="P:tRNA thio-modification"/>
    <property type="evidence" value="ECO:0007669"/>
    <property type="project" value="UniProtKB-UniRule"/>
</dbReference>
<dbReference type="Pfam" id="PF01171">
    <property type="entry name" value="ATP_bind_3"/>
    <property type="match status" value="1"/>
</dbReference>
<dbReference type="FunFam" id="3.40.50.620:FF:000046">
    <property type="entry name" value="tRNA-cytidine(32) 2-sulfurtransferase"/>
    <property type="match status" value="1"/>
</dbReference>
<keyword evidence="7 16" id="KW-0479">Metal-binding</keyword>
<evidence type="ECO:0000256" key="9">
    <source>
        <dbReference type="ARBA" id="ARBA00022840"/>
    </source>
</evidence>
<comment type="miscellaneous">
    <text evidence="16">The thiolation reaction likely consists of two steps: a first activation step by ATP to form an adenylated intermediate of the target base of tRNA, and a second nucleophilic substitution step of the sulfur (S) atom supplied by the hydrosulfide attached to the Fe-S cluster.</text>
</comment>
<feature type="binding site" evidence="16">
    <location>
        <position position="208"/>
    </location>
    <ligand>
        <name>[4Fe-4S] cluster</name>
        <dbReference type="ChEBI" id="CHEBI:49883"/>
    </ligand>
</feature>
<keyword evidence="9 16" id="KW-0067">ATP-binding</keyword>
<evidence type="ECO:0000256" key="5">
    <source>
        <dbReference type="ARBA" id="ARBA00022679"/>
    </source>
</evidence>
<evidence type="ECO:0000256" key="15">
    <source>
        <dbReference type="ARBA" id="ARBA00056044"/>
    </source>
</evidence>
<dbReference type="HAMAP" id="MF_01850">
    <property type="entry name" value="TtcA"/>
    <property type="match status" value="1"/>
</dbReference>
<dbReference type="HOGENOM" id="CLU_026481_0_0_6"/>
<evidence type="ECO:0000313" key="19">
    <source>
        <dbReference type="Proteomes" id="UP000019586"/>
    </source>
</evidence>
<keyword evidence="3 16" id="KW-0963">Cytoplasm</keyword>
<evidence type="ECO:0000256" key="6">
    <source>
        <dbReference type="ARBA" id="ARBA00022694"/>
    </source>
</evidence>
<comment type="pathway">
    <text evidence="1 16">tRNA modification.</text>
</comment>
<dbReference type="GO" id="GO:0051539">
    <property type="term" value="F:4 iron, 4 sulfur cluster binding"/>
    <property type="evidence" value="ECO:0007669"/>
    <property type="project" value="UniProtKB-UniRule"/>
</dbReference>
<dbReference type="GO" id="GO:0005737">
    <property type="term" value="C:cytoplasm"/>
    <property type="evidence" value="ECO:0007669"/>
    <property type="project" value="UniProtKB-SubCell"/>
</dbReference>
<keyword evidence="13 16" id="KW-0411">Iron-sulfur</keyword>
<evidence type="ECO:0000256" key="2">
    <source>
        <dbReference type="ARBA" id="ARBA00022485"/>
    </source>
</evidence>
<feature type="binding site" evidence="16">
    <location>
        <position position="211"/>
    </location>
    <ligand>
        <name>[4Fe-4S] cluster</name>
        <dbReference type="ChEBI" id="CHEBI:49883"/>
    </ligand>
</feature>
<feature type="short sequence motif" description="PP-loop motif" evidence="16">
    <location>
        <begin position="133"/>
        <end position="138"/>
    </location>
</feature>
<comment type="subcellular location">
    <subcellularLocation>
        <location evidence="16">Cytoplasm</location>
    </subcellularLocation>
</comment>
<dbReference type="PANTHER" id="PTHR43686">
    <property type="entry name" value="SULFURTRANSFERASE-RELATED"/>
    <property type="match status" value="1"/>
</dbReference>
<evidence type="ECO:0000256" key="8">
    <source>
        <dbReference type="ARBA" id="ARBA00022741"/>
    </source>
</evidence>
<evidence type="ECO:0000259" key="17">
    <source>
        <dbReference type="Pfam" id="PF01171"/>
    </source>
</evidence>
<keyword evidence="10 16" id="KW-0460">Magnesium</keyword>
<dbReference type="GO" id="GO:0005524">
    <property type="term" value="F:ATP binding"/>
    <property type="evidence" value="ECO:0007669"/>
    <property type="project" value="UniProtKB-UniRule"/>
</dbReference>
<evidence type="ECO:0000256" key="3">
    <source>
        <dbReference type="ARBA" id="ARBA00022490"/>
    </source>
</evidence>
<dbReference type="GO" id="GO:0016783">
    <property type="term" value="F:sulfurtransferase activity"/>
    <property type="evidence" value="ECO:0007669"/>
    <property type="project" value="UniProtKB-UniRule"/>
</dbReference>
<evidence type="ECO:0000256" key="16">
    <source>
        <dbReference type="HAMAP-Rule" id="MF_01850"/>
    </source>
</evidence>
<evidence type="ECO:0000256" key="10">
    <source>
        <dbReference type="ARBA" id="ARBA00022842"/>
    </source>
</evidence>
<comment type="similarity">
    <text evidence="16">Belongs to the TtcA family.</text>
</comment>
<dbReference type="PANTHER" id="PTHR43686:SF1">
    <property type="entry name" value="AMINOTRAN_5 DOMAIN-CONTAINING PROTEIN"/>
    <property type="match status" value="1"/>
</dbReference>
<evidence type="ECO:0000313" key="18">
    <source>
        <dbReference type="EMBL" id="AHM79830.1"/>
    </source>
</evidence>
<evidence type="ECO:0000256" key="7">
    <source>
        <dbReference type="ARBA" id="ARBA00022723"/>
    </source>
</evidence>
<comment type="cofactor">
    <cofactor evidence="16">
        <name>[4Fe-4S] cluster</name>
        <dbReference type="ChEBI" id="CHEBI:49883"/>
    </cofactor>
    <text evidence="16">Binds 1 [4Fe-4S] cluster per subunit. The cluster is chelated by three Cys residues, the fourth Fe has a free coordination site that may bind a sulfur atom transferred from the persulfide of IscS.</text>
</comment>
<keyword evidence="6 16" id="KW-0819">tRNA processing</keyword>
<keyword evidence="12 16" id="KW-0408">Iron</keyword>
<evidence type="ECO:0000256" key="11">
    <source>
        <dbReference type="ARBA" id="ARBA00022884"/>
    </source>
</evidence>
<dbReference type="CDD" id="cd24138">
    <property type="entry name" value="TtcA-like"/>
    <property type="match status" value="1"/>
</dbReference>
<organism evidence="18 19">
    <name type="scientific">Klebsiella pneumoniae 30684/NJST258_2</name>
    <dbReference type="NCBI Taxonomy" id="1420013"/>
    <lineage>
        <taxon>Bacteria</taxon>
        <taxon>Pseudomonadati</taxon>
        <taxon>Pseudomonadota</taxon>
        <taxon>Gammaproteobacteria</taxon>
        <taxon>Enterobacterales</taxon>
        <taxon>Enterobacteriaceae</taxon>
        <taxon>Klebsiella/Raoultella group</taxon>
        <taxon>Klebsiella</taxon>
        <taxon>Klebsiella pneumoniae complex</taxon>
    </lineage>
</organism>
<comment type="cofactor">
    <cofactor evidence="16">
        <name>Mg(2+)</name>
        <dbReference type="ChEBI" id="CHEBI:18420"/>
    </cofactor>
</comment>
<feature type="domain" description="tRNA(Ile)-lysidine/2-thiocytidine synthase N-terminal" evidence="17">
    <location>
        <begin position="128"/>
        <end position="291"/>
    </location>
</feature>
<dbReference type="AlphaFoldDB" id="W8UL70"/>
<comment type="subunit">
    <text evidence="16">Homodimer.</text>
</comment>
<keyword evidence="11 16" id="KW-0694">RNA-binding</keyword>
<gene>
    <name evidence="16" type="primary">ttcA</name>
    <name evidence="18" type="ORF">KPNJ2_03050</name>
</gene>
<dbReference type="NCBIfam" id="NF007972">
    <property type="entry name" value="PRK10696.1"/>
    <property type="match status" value="1"/>
</dbReference>
<keyword evidence="5 16" id="KW-0808">Transferase</keyword>
<evidence type="ECO:0000256" key="12">
    <source>
        <dbReference type="ARBA" id="ARBA00023004"/>
    </source>
</evidence>
<proteinExistence type="inferred from homology"/>